<keyword evidence="8" id="KW-0732">Signal</keyword>
<keyword evidence="11" id="KW-1185">Reference proteome</keyword>
<evidence type="ECO:0000256" key="2">
    <source>
        <dbReference type="ARBA" id="ARBA00006656"/>
    </source>
</evidence>
<dbReference type="Gene3D" id="2.10.90.10">
    <property type="entry name" value="Cystine-knot cytokines"/>
    <property type="match status" value="1"/>
</dbReference>
<evidence type="ECO:0000259" key="9">
    <source>
        <dbReference type="PROSITE" id="PS51362"/>
    </source>
</evidence>
<dbReference type="InterPro" id="IPR015615">
    <property type="entry name" value="TGF-beta-rel"/>
</dbReference>
<dbReference type="Pfam" id="PF00019">
    <property type="entry name" value="TGF_beta"/>
    <property type="match status" value="1"/>
</dbReference>
<evidence type="ECO:0000256" key="1">
    <source>
        <dbReference type="ARBA" id="ARBA00004613"/>
    </source>
</evidence>
<comment type="subcellular location">
    <subcellularLocation>
        <location evidence="1">Secreted</location>
    </subcellularLocation>
</comment>
<gene>
    <name evidence="10" type="ORF">MAR_029161</name>
</gene>
<dbReference type="PANTHER" id="PTHR11848:SF302">
    <property type="entry name" value="TGF-BETA FAMILY PROFILE DOMAIN-CONTAINING PROTEIN"/>
    <property type="match status" value="1"/>
</dbReference>
<protein>
    <submittedName>
        <fullName evidence="10">NODAL-like protein</fullName>
    </submittedName>
</protein>
<dbReference type="Proteomes" id="UP001164746">
    <property type="component" value="Chromosome 2"/>
</dbReference>
<feature type="compositionally biased region" description="Basic residues" evidence="7">
    <location>
        <begin position="252"/>
        <end position="272"/>
    </location>
</feature>
<feature type="chain" id="PRO_5046054812" evidence="8">
    <location>
        <begin position="22"/>
        <end position="382"/>
    </location>
</feature>
<evidence type="ECO:0000256" key="7">
    <source>
        <dbReference type="SAM" id="MobiDB-lite"/>
    </source>
</evidence>
<organism evidence="10 11">
    <name type="scientific">Mya arenaria</name>
    <name type="common">Soft-shell clam</name>
    <dbReference type="NCBI Taxonomy" id="6604"/>
    <lineage>
        <taxon>Eukaryota</taxon>
        <taxon>Metazoa</taxon>
        <taxon>Spiralia</taxon>
        <taxon>Lophotrochozoa</taxon>
        <taxon>Mollusca</taxon>
        <taxon>Bivalvia</taxon>
        <taxon>Autobranchia</taxon>
        <taxon>Heteroconchia</taxon>
        <taxon>Euheterodonta</taxon>
        <taxon>Imparidentia</taxon>
        <taxon>Neoheterodontei</taxon>
        <taxon>Myida</taxon>
        <taxon>Myoidea</taxon>
        <taxon>Myidae</taxon>
        <taxon>Mya</taxon>
    </lineage>
</organism>
<feature type="region of interest" description="Disordered" evidence="7">
    <location>
        <begin position="236"/>
        <end position="274"/>
    </location>
</feature>
<evidence type="ECO:0000256" key="3">
    <source>
        <dbReference type="ARBA" id="ARBA00022525"/>
    </source>
</evidence>
<evidence type="ECO:0000256" key="5">
    <source>
        <dbReference type="ARBA" id="ARBA00023157"/>
    </source>
</evidence>
<evidence type="ECO:0000256" key="4">
    <source>
        <dbReference type="ARBA" id="ARBA00023030"/>
    </source>
</evidence>
<proteinExistence type="inferred from homology"/>
<dbReference type="EMBL" id="CP111013">
    <property type="protein sequence ID" value="WAQ96471.1"/>
    <property type="molecule type" value="Genomic_DNA"/>
</dbReference>
<dbReference type="SUPFAM" id="SSF57501">
    <property type="entry name" value="Cystine-knot cytokines"/>
    <property type="match status" value="1"/>
</dbReference>
<accession>A0ABY7DIN2</accession>
<sequence>MCRLFKAIVLCSVLELTAVLGFVLNENANVNIGTESLLETLRNIRDNEELAIKPEDLRAHIVQQTHAQTDIHSPSVGFMIGVFEQLLQGDKMATVLGHTDAHTTHRLHQADTVRSFSTIRLEDESVGFNIPPLPNHETIRLMELRFLGNGFTEKRRRMTLRVRKNNKLIHKYKMFMKRGKSKFVLPESAASIVEDYKGNMSVKLVIQNLRDMANLEPILVIYSNDNGLMKSAMKSLTQNSNDDTKLNTASSTHRRYRRSSSRQEKKRRRKPWQGKVDNAEVCKLNDFKVNFDLIGWGPWIIHPKKFNARACYGQCPEPMGSEYTPNNHVMLQTLMRLKRPLAAPAPCCVATKMRPLSMLYLEYDDVVVRHHEDMIAAECGCR</sequence>
<name>A0ABY7DIN2_MYAAR</name>
<dbReference type="InterPro" id="IPR001839">
    <property type="entry name" value="TGF-b_C"/>
</dbReference>
<keyword evidence="5" id="KW-1015">Disulfide bond</keyword>
<dbReference type="PROSITE" id="PS00250">
    <property type="entry name" value="TGF_BETA_1"/>
    <property type="match status" value="1"/>
</dbReference>
<dbReference type="SMART" id="SM00204">
    <property type="entry name" value="TGFB"/>
    <property type="match status" value="1"/>
</dbReference>
<keyword evidence="4 6" id="KW-0339">Growth factor</keyword>
<dbReference type="InterPro" id="IPR029034">
    <property type="entry name" value="Cystine-knot_cytokine"/>
</dbReference>
<dbReference type="PROSITE" id="PS51362">
    <property type="entry name" value="TGF_BETA_2"/>
    <property type="match status" value="1"/>
</dbReference>
<dbReference type="InterPro" id="IPR017948">
    <property type="entry name" value="TGFb_CS"/>
</dbReference>
<feature type="compositionally biased region" description="Polar residues" evidence="7">
    <location>
        <begin position="236"/>
        <end position="249"/>
    </location>
</feature>
<evidence type="ECO:0000256" key="8">
    <source>
        <dbReference type="SAM" id="SignalP"/>
    </source>
</evidence>
<feature type="signal peptide" evidence="8">
    <location>
        <begin position="1"/>
        <end position="21"/>
    </location>
</feature>
<reference evidence="10" key="1">
    <citation type="submission" date="2022-11" db="EMBL/GenBank/DDBJ databases">
        <title>Centuries of genome instability and evolution in soft-shell clam transmissible cancer (bioRxiv).</title>
        <authorList>
            <person name="Hart S.F.M."/>
            <person name="Yonemitsu M.A."/>
            <person name="Giersch R.M."/>
            <person name="Beal B.F."/>
            <person name="Arriagada G."/>
            <person name="Davis B.W."/>
            <person name="Ostrander E.A."/>
            <person name="Goff S.P."/>
            <person name="Metzger M.J."/>
        </authorList>
    </citation>
    <scope>NUCLEOTIDE SEQUENCE</scope>
    <source>
        <strain evidence="10">MELC-2E11</strain>
        <tissue evidence="10">Siphon/mantle</tissue>
    </source>
</reference>
<evidence type="ECO:0000313" key="10">
    <source>
        <dbReference type="EMBL" id="WAQ96471.1"/>
    </source>
</evidence>
<feature type="domain" description="TGF-beta family profile" evidence="9">
    <location>
        <begin position="255"/>
        <end position="382"/>
    </location>
</feature>
<keyword evidence="3" id="KW-0964">Secreted</keyword>
<evidence type="ECO:0000256" key="6">
    <source>
        <dbReference type="RuleBase" id="RU000354"/>
    </source>
</evidence>
<comment type="similarity">
    <text evidence="2 6">Belongs to the TGF-beta family.</text>
</comment>
<dbReference type="PANTHER" id="PTHR11848">
    <property type="entry name" value="TGF-BETA FAMILY"/>
    <property type="match status" value="1"/>
</dbReference>
<evidence type="ECO:0000313" key="11">
    <source>
        <dbReference type="Proteomes" id="UP001164746"/>
    </source>
</evidence>